<reference evidence="1" key="1">
    <citation type="submission" date="2020-08" db="EMBL/GenBank/DDBJ databases">
        <title>Genomic Encyclopedia of Type Strains, Phase IV (KMG-IV): sequencing the most valuable type-strain genomes for metagenomic binning, comparative biology and taxonomic classification.</title>
        <authorList>
            <person name="Goeker M."/>
        </authorList>
    </citation>
    <scope>NUCLEOTIDE SEQUENCE [LARGE SCALE GENOMIC DNA]</scope>
    <source>
        <strain evidence="1">DSM 105720</strain>
    </source>
</reference>
<dbReference type="Proteomes" id="UP000560658">
    <property type="component" value="Unassembled WGS sequence"/>
</dbReference>
<dbReference type="EMBL" id="JACIER010000005">
    <property type="protein sequence ID" value="MBB4043856.1"/>
    <property type="molecule type" value="Genomic_DNA"/>
</dbReference>
<keyword evidence="2" id="KW-1185">Reference proteome</keyword>
<gene>
    <name evidence="1" type="ORF">GGR06_001642</name>
</gene>
<protein>
    <submittedName>
        <fullName evidence="1">Uncharacterized protein</fullName>
    </submittedName>
</protein>
<evidence type="ECO:0000313" key="1">
    <source>
        <dbReference type="EMBL" id="MBB4043856.1"/>
    </source>
</evidence>
<comment type="caution">
    <text evidence="1">The sequence shown here is derived from an EMBL/GenBank/DDBJ whole genome shotgun (WGS) entry which is preliminary data.</text>
</comment>
<proteinExistence type="predicted"/>
<dbReference type="AlphaFoldDB" id="A0A840CWZ6"/>
<name>A0A840CWZ6_9BACE</name>
<sequence length="99" mass="11648">METGRELIAELGRCKLYKVQFLTQRRGCQCCGDCNCESDFKQEPVTMFRVNTGRRNHDYDTIEEAHQAMLDIYRIQQKEIQRLKGMRGESWKQGLGRSE</sequence>
<dbReference type="RefSeq" id="WP_044161558.1">
    <property type="nucleotide sequence ID" value="NZ_JACIER010000005.1"/>
</dbReference>
<organism evidence="1 2">
    <name type="scientific">Bacteroides reticulotermitis</name>
    <dbReference type="NCBI Taxonomy" id="1133319"/>
    <lineage>
        <taxon>Bacteria</taxon>
        <taxon>Pseudomonadati</taxon>
        <taxon>Bacteroidota</taxon>
        <taxon>Bacteroidia</taxon>
        <taxon>Bacteroidales</taxon>
        <taxon>Bacteroidaceae</taxon>
        <taxon>Bacteroides</taxon>
    </lineage>
</organism>
<accession>A0A840CWZ6</accession>
<evidence type="ECO:0000313" key="2">
    <source>
        <dbReference type="Proteomes" id="UP000560658"/>
    </source>
</evidence>